<protein>
    <submittedName>
        <fullName evidence="2">Uncharacterized protein</fullName>
    </submittedName>
</protein>
<reference evidence="2 3" key="1">
    <citation type="submission" date="2020-08" db="EMBL/GenBank/DDBJ databases">
        <title>Sequencing the genomes of 1000 actinobacteria strains.</title>
        <authorList>
            <person name="Klenk H.-P."/>
        </authorList>
    </citation>
    <scope>NUCLEOTIDE SEQUENCE [LARGE SCALE GENOMIC DNA]</scope>
    <source>
        <strain evidence="2 3">DSM 11053</strain>
    </source>
</reference>
<evidence type="ECO:0000256" key="1">
    <source>
        <dbReference type="SAM" id="MobiDB-lite"/>
    </source>
</evidence>
<accession>A0A7W5JUM2</accession>
<gene>
    <name evidence="2" type="ORF">FHX39_001507</name>
</gene>
<dbReference type="RefSeq" id="WP_183337488.1">
    <property type="nucleotide sequence ID" value="NZ_JACHZG010000001.1"/>
</dbReference>
<dbReference type="EMBL" id="JACHZG010000001">
    <property type="protein sequence ID" value="MBB3326563.1"/>
    <property type="molecule type" value="Genomic_DNA"/>
</dbReference>
<evidence type="ECO:0000313" key="3">
    <source>
        <dbReference type="Proteomes" id="UP000565572"/>
    </source>
</evidence>
<name>A0A7W5JUM2_9ACTN</name>
<evidence type="ECO:0000313" key="2">
    <source>
        <dbReference type="EMBL" id="MBB3326563.1"/>
    </source>
</evidence>
<dbReference type="AlphaFoldDB" id="A0A7W5JUM2"/>
<sequence>MTADLDLLMAAMRSAGCRSSDERMRRTAVKRLATSDNYRERAAAARELARRTSDGFADLRPLFLEDALHLEVRGAERRGEIPRAVRDIALRLLPWAGDYASLVDTARLVAEPPNAHETYSAPTAVPCAPTTVDPVVSGPDPGIAP</sequence>
<feature type="region of interest" description="Disordered" evidence="1">
    <location>
        <begin position="117"/>
        <end position="145"/>
    </location>
</feature>
<keyword evidence="3" id="KW-1185">Reference proteome</keyword>
<dbReference type="Proteomes" id="UP000565572">
    <property type="component" value="Unassembled WGS sequence"/>
</dbReference>
<organism evidence="2 3">
    <name type="scientific">Microlunatus antarcticus</name>
    <dbReference type="NCBI Taxonomy" id="53388"/>
    <lineage>
        <taxon>Bacteria</taxon>
        <taxon>Bacillati</taxon>
        <taxon>Actinomycetota</taxon>
        <taxon>Actinomycetes</taxon>
        <taxon>Propionibacteriales</taxon>
        <taxon>Propionibacteriaceae</taxon>
        <taxon>Microlunatus</taxon>
    </lineage>
</organism>
<proteinExistence type="predicted"/>
<comment type="caution">
    <text evidence="2">The sequence shown here is derived from an EMBL/GenBank/DDBJ whole genome shotgun (WGS) entry which is preliminary data.</text>
</comment>